<dbReference type="AlphaFoldDB" id="A0A9P0P7G0"/>
<evidence type="ECO:0000313" key="2">
    <source>
        <dbReference type="EMBL" id="CAH1968402.1"/>
    </source>
</evidence>
<dbReference type="PANTHER" id="PTHR34180">
    <property type="entry name" value="PEPTIDASE C45"/>
    <property type="match status" value="1"/>
</dbReference>
<keyword evidence="3" id="KW-1185">Reference proteome</keyword>
<dbReference type="InterPro" id="IPR047794">
    <property type="entry name" value="C45_proenzyme-like"/>
</dbReference>
<reference evidence="2" key="1">
    <citation type="submission" date="2022-03" db="EMBL/GenBank/DDBJ databases">
        <authorList>
            <person name="Sayadi A."/>
        </authorList>
    </citation>
    <scope>NUCLEOTIDE SEQUENCE</scope>
</reference>
<dbReference type="InterPro" id="IPR005079">
    <property type="entry name" value="Peptidase_C45_hydrolase"/>
</dbReference>
<dbReference type="OrthoDB" id="189997at2759"/>
<evidence type="ECO:0000313" key="3">
    <source>
        <dbReference type="Proteomes" id="UP001152888"/>
    </source>
</evidence>
<dbReference type="Pfam" id="PF03417">
    <property type="entry name" value="AAT"/>
    <property type="match status" value="1"/>
</dbReference>
<accession>A0A9P0P7G0</accession>
<dbReference type="InterPro" id="IPR047801">
    <property type="entry name" value="Peptidase_C45"/>
</dbReference>
<dbReference type="Proteomes" id="UP001152888">
    <property type="component" value="Unassembled WGS sequence"/>
</dbReference>
<name>A0A9P0P7G0_ACAOB</name>
<dbReference type="EMBL" id="CAKOFQ010006752">
    <property type="protein sequence ID" value="CAH1968402.1"/>
    <property type="molecule type" value="Genomic_DNA"/>
</dbReference>
<dbReference type="NCBIfam" id="NF040521">
    <property type="entry name" value="C45_proenzyme"/>
    <property type="match status" value="1"/>
</dbReference>
<dbReference type="Gene3D" id="3.60.60.10">
    <property type="entry name" value="Penicillin V Acylase, Chain A"/>
    <property type="match status" value="1"/>
</dbReference>
<evidence type="ECO:0000259" key="1">
    <source>
        <dbReference type="Pfam" id="PF03417"/>
    </source>
</evidence>
<protein>
    <recommendedName>
        <fullName evidence="1">Peptidase C45 hydrolase domain-containing protein</fullName>
    </recommendedName>
</protein>
<gene>
    <name evidence="2" type="ORF">ACAOBT_LOCUS7828</name>
</gene>
<organism evidence="2 3">
    <name type="scientific">Acanthoscelides obtectus</name>
    <name type="common">Bean weevil</name>
    <name type="synonym">Bruchus obtectus</name>
    <dbReference type="NCBI Taxonomy" id="200917"/>
    <lineage>
        <taxon>Eukaryota</taxon>
        <taxon>Metazoa</taxon>
        <taxon>Ecdysozoa</taxon>
        <taxon>Arthropoda</taxon>
        <taxon>Hexapoda</taxon>
        <taxon>Insecta</taxon>
        <taxon>Pterygota</taxon>
        <taxon>Neoptera</taxon>
        <taxon>Endopterygota</taxon>
        <taxon>Coleoptera</taxon>
        <taxon>Polyphaga</taxon>
        <taxon>Cucujiformia</taxon>
        <taxon>Chrysomeloidea</taxon>
        <taxon>Chrysomelidae</taxon>
        <taxon>Bruchinae</taxon>
        <taxon>Bruchini</taxon>
        <taxon>Acanthoscelides</taxon>
    </lineage>
</organism>
<feature type="domain" description="Peptidase C45 hydrolase" evidence="1">
    <location>
        <begin position="6"/>
        <end position="244"/>
    </location>
</feature>
<sequence length="258" mass="28941">MYLLEILGHTEDALSETLNHYYYVAAHIISDKPEGKWKVTEEKFTSLCYAGHLPGYTMGCNHHGLVYSVNTISAKVLRPGKNPRHFITRALLSAENFAKAQEILRDRGCGVGDACSVNMTFLNQEGNRLFHNAELGPADKTDESQLNIFTASPGEYFAHCNKYLRTKLDEADPEMSKSSVCRMEAFDKHGSPKTKKDVIEMLGDTSNSKYPVFRDDPNDLVMTIAVGIFDCVEKTWSLYSDNPKKNDPLVVLPLVLQK</sequence>
<comment type="caution">
    <text evidence="2">The sequence shown here is derived from an EMBL/GenBank/DDBJ whole genome shotgun (WGS) entry which is preliminary data.</text>
</comment>
<proteinExistence type="predicted"/>
<dbReference type="PANTHER" id="PTHR34180:SF1">
    <property type="entry name" value="BETA-ALANYL-DOPAMINE_CARCININE HYDROLASE"/>
    <property type="match status" value="1"/>
</dbReference>